<evidence type="ECO:0000313" key="3">
    <source>
        <dbReference type="Proteomes" id="UP001420932"/>
    </source>
</evidence>
<evidence type="ECO:0000256" key="1">
    <source>
        <dbReference type="SAM" id="MobiDB-lite"/>
    </source>
</evidence>
<feature type="region of interest" description="Disordered" evidence="1">
    <location>
        <begin position="1"/>
        <end position="69"/>
    </location>
</feature>
<organism evidence="2 3">
    <name type="scientific">Stephania yunnanensis</name>
    <dbReference type="NCBI Taxonomy" id="152371"/>
    <lineage>
        <taxon>Eukaryota</taxon>
        <taxon>Viridiplantae</taxon>
        <taxon>Streptophyta</taxon>
        <taxon>Embryophyta</taxon>
        <taxon>Tracheophyta</taxon>
        <taxon>Spermatophyta</taxon>
        <taxon>Magnoliopsida</taxon>
        <taxon>Ranunculales</taxon>
        <taxon>Menispermaceae</taxon>
        <taxon>Menispermoideae</taxon>
        <taxon>Cissampelideae</taxon>
        <taxon>Stephania</taxon>
    </lineage>
</organism>
<gene>
    <name evidence="2" type="ORF">Syun_031318</name>
</gene>
<name>A0AAP0DW95_9MAGN</name>
<sequence length="69" mass="6946">MAGARRADRQREGTDNSSRGEGCGGSGAGSAKRGSAASTNAAAGDLGRRGAESEWPARRRISVRGRGSA</sequence>
<protein>
    <submittedName>
        <fullName evidence="2">Uncharacterized protein</fullName>
    </submittedName>
</protein>
<reference evidence="2 3" key="1">
    <citation type="submission" date="2024-01" db="EMBL/GenBank/DDBJ databases">
        <title>Genome assemblies of Stephania.</title>
        <authorList>
            <person name="Yang L."/>
        </authorList>
    </citation>
    <scope>NUCLEOTIDE SEQUENCE [LARGE SCALE GENOMIC DNA]</scope>
    <source>
        <strain evidence="2">YNDBR</strain>
        <tissue evidence="2">Leaf</tissue>
    </source>
</reference>
<feature type="compositionally biased region" description="Basic and acidic residues" evidence="1">
    <location>
        <begin position="46"/>
        <end position="57"/>
    </location>
</feature>
<feature type="compositionally biased region" description="Low complexity" evidence="1">
    <location>
        <begin position="29"/>
        <end position="38"/>
    </location>
</feature>
<proteinExistence type="predicted"/>
<evidence type="ECO:0000313" key="2">
    <source>
        <dbReference type="EMBL" id="KAK9082226.1"/>
    </source>
</evidence>
<dbReference type="Proteomes" id="UP001420932">
    <property type="component" value="Unassembled WGS sequence"/>
</dbReference>
<dbReference type="EMBL" id="JBBNAF010000033">
    <property type="protein sequence ID" value="KAK9082226.1"/>
    <property type="molecule type" value="Genomic_DNA"/>
</dbReference>
<comment type="caution">
    <text evidence="2">The sequence shown here is derived from an EMBL/GenBank/DDBJ whole genome shotgun (WGS) entry which is preliminary data.</text>
</comment>
<accession>A0AAP0DW95</accession>
<dbReference type="AlphaFoldDB" id="A0AAP0DW95"/>
<keyword evidence="3" id="KW-1185">Reference proteome</keyword>
<feature type="compositionally biased region" description="Basic and acidic residues" evidence="1">
    <location>
        <begin position="1"/>
        <end position="14"/>
    </location>
</feature>